<evidence type="ECO:0000313" key="2">
    <source>
        <dbReference type="EMBL" id="MBW0554790.1"/>
    </source>
</evidence>
<organism evidence="2 3">
    <name type="scientific">Austropuccinia psidii MF-1</name>
    <dbReference type="NCBI Taxonomy" id="1389203"/>
    <lineage>
        <taxon>Eukaryota</taxon>
        <taxon>Fungi</taxon>
        <taxon>Dikarya</taxon>
        <taxon>Basidiomycota</taxon>
        <taxon>Pucciniomycotina</taxon>
        <taxon>Pucciniomycetes</taxon>
        <taxon>Pucciniales</taxon>
        <taxon>Sphaerophragmiaceae</taxon>
        <taxon>Austropuccinia</taxon>
    </lineage>
</organism>
<comment type="caution">
    <text evidence="2">The sequence shown here is derived from an EMBL/GenBank/DDBJ whole genome shotgun (WGS) entry which is preliminary data.</text>
</comment>
<dbReference type="EMBL" id="AVOT02061590">
    <property type="protein sequence ID" value="MBW0554790.1"/>
    <property type="molecule type" value="Genomic_DNA"/>
</dbReference>
<protein>
    <submittedName>
        <fullName evidence="2">Uncharacterized protein</fullName>
    </submittedName>
</protein>
<accession>A0A9Q3J263</accession>
<gene>
    <name evidence="2" type="ORF">O181_094505</name>
</gene>
<evidence type="ECO:0000256" key="1">
    <source>
        <dbReference type="SAM" id="MobiDB-lite"/>
    </source>
</evidence>
<sequence length="139" mass="15357">MQVLTPVEDPNASHAKRCAAPNTSHANPYACTASQQFKQLPMLGSLPTAPTLPYASAGSQCFICKSLCLCRFPTIQKIPYAGAGFQKFTHKSLSLYRFPTLHTHILMLVQVLNNLDNSLRLGSLPTILKIYYTTKINNM</sequence>
<evidence type="ECO:0000313" key="3">
    <source>
        <dbReference type="Proteomes" id="UP000765509"/>
    </source>
</evidence>
<feature type="region of interest" description="Disordered" evidence="1">
    <location>
        <begin position="1"/>
        <end position="23"/>
    </location>
</feature>
<proteinExistence type="predicted"/>
<name>A0A9Q3J263_9BASI</name>
<dbReference type="Proteomes" id="UP000765509">
    <property type="component" value="Unassembled WGS sequence"/>
</dbReference>
<reference evidence="2" key="1">
    <citation type="submission" date="2021-03" db="EMBL/GenBank/DDBJ databases">
        <title>Draft genome sequence of rust myrtle Austropuccinia psidii MF-1, a brazilian biotype.</title>
        <authorList>
            <person name="Quecine M.C."/>
            <person name="Pachon D.M.R."/>
            <person name="Bonatelli M.L."/>
            <person name="Correr F.H."/>
            <person name="Franceschini L.M."/>
            <person name="Leite T.F."/>
            <person name="Margarido G.R.A."/>
            <person name="Almeida C.A."/>
            <person name="Ferrarezi J.A."/>
            <person name="Labate C.A."/>
        </authorList>
    </citation>
    <scope>NUCLEOTIDE SEQUENCE</scope>
    <source>
        <strain evidence="2">MF-1</strain>
    </source>
</reference>
<keyword evidence="3" id="KW-1185">Reference proteome</keyword>
<dbReference type="AlphaFoldDB" id="A0A9Q3J263"/>